<keyword evidence="3" id="KW-1185">Reference proteome</keyword>
<gene>
    <name evidence="2" type="ORF">KC01_LOCUS39489</name>
</gene>
<accession>A0AAV2MIV1</accession>
<organism evidence="2 3">
    <name type="scientific">Knipowitschia caucasica</name>
    <name type="common">Caucasian dwarf goby</name>
    <name type="synonym">Pomatoschistus caucasicus</name>
    <dbReference type="NCBI Taxonomy" id="637954"/>
    <lineage>
        <taxon>Eukaryota</taxon>
        <taxon>Metazoa</taxon>
        <taxon>Chordata</taxon>
        <taxon>Craniata</taxon>
        <taxon>Vertebrata</taxon>
        <taxon>Euteleostomi</taxon>
        <taxon>Actinopterygii</taxon>
        <taxon>Neopterygii</taxon>
        <taxon>Teleostei</taxon>
        <taxon>Neoteleostei</taxon>
        <taxon>Acanthomorphata</taxon>
        <taxon>Gobiaria</taxon>
        <taxon>Gobiiformes</taxon>
        <taxon>Gobioidei</taxon>
        <taxon>Gobiidae</taxon>
        <taxon>Gobiinae</taxon>
        <taxon>Knipowitschia</taxon>
    </lineage>
</organism>
<sequence length="76" mass="8246">MLDETSKLTVERSGDTLSVAKKTLWSRSGPAPAFSKRMGGRIKGRESPEFKGGVVEEDGNSCDWVADSATRDTARK</sequence>
<feature type="region of interest" description="Disordered" evidence="1">
    <location>
        <begin position="28"/>
        <end position="55"/>
    </location>
</feature>
<evidence type="ECO:0000256" key="1">
    <source>
        <dbReference type="SAM" id="MobiDB-lite"/>
    </source>
</evidence>
<dbReference type="Proteomes" id="UP001497482">
    <property type="component" value="Chromosome 8"/>
</dbReference>
<name>A0AAV2MIV1_KNICA</name>
<protein>
    <submittedName>
        <fullName evidence="2">Uncharacterized protein</fullName>
    </submittedName>
</protein>
<proteinExistence type="predicted"/>
<evidence type="ECO:0000313" key="3">
    <source>
        <dbReference type="Proteomes" id="UP001497482"/>
    </source>
</evidence>
<reference evidence="2 3" key="1">
    <citation type="submission" date="2024-04" db="EMBL/GenBank/DDBJ databases">
        <authorList>
            <person name="Waldvogel A.-M."/>
            <person name="Schoenle A."/>
        </authorList>
    </citation>
    <scope>NUCLEOTIDE SEQUENCE [LARGE SCALE GENOMIC DNA]</scope>
</reference>
<dbReference type="AlphaFoldDB" id="A0AAV2MIV1"/>
<dbReference type="EMBL" id="OZ035830">
    <property type="protein sequence ID" value="CAL1613240.1"/>
    <property type="molecule type" value="Genomic_DNA"/>
</dbReference>
<evidence type="ECO:0000313" key="2">
    <source>
        <dbReference type="EMBL" id="CAL1613240.1"/>
    </source>
</evidence>